<feature type="transmembrane region" description="Helical" evidence="7">
    <location>
        <begin position="178"/>
        <end position="197"/>
    </location>
</feature>
<feature type="transmembrane region" description="Helical" evidence="7">
    <location>
        <begin position="154"/>
        <end position="172"/>
    </location>
</feature>
<accession>A0A4R6VGH7</accession>
<evidence type="ECO:0000256" key="1">
    <source>
        <dbReference type="ARBA" id="ARBA00004651"/>
    </source>
</evidence>
<evidence type="ECO:0000259" key="8">
    <source>
        <dbReference type="Pfam" id="PF02308"/>
    </source>
</evidence>
<dbReference type="InterPro" id="IPR049177">
    <property type="entry name" value="MgtC_SapB_SrpB_YhiD_N"/>
</dbReference>
<feature type="transmembrane region" description="Helical" evidence="7">
    <location>
        <begin position="61"/>
        <end position="78"/>
    </location>
</feature>
<evidence type="ECO:0000256" key="4">
    <source>
        <dbReference type="ARBA" id="ARBA00022692"/>
    </source>
</evidence>
<keyword evidence="3" id="KW-1003">Cell membrane</keyword>
<dbReference type="InterPro" id="IPR003416">
    <property type="entry name" value="MgtC/SapB/SrpB/YhiD_fam"/>
</dbReference>
<evidence type="ECO:0000256" key="5">
    <source>
        <dbReference type="ARBA" id="ARBA00022989"/>
    </source>
</evidence>
<evidence type="ECO:0000313" key="9">
    <source>
        <dbReference type="EMBL" id="TDQ62124.1"/>
    </source>
</evidence>
<dbReference type="PANTHER" id="PTHR33778:SF1">
    <property type="entry name" value="MAGNESIUM TRANSPORTER YHID-RELATED"/>
    <property type="match status" value="1"/>
</dbReference>
<name>A0A4R6VGH7_9HYPH</name>
<protein>
    <recommendedName>
        <fullName evidence="7">Protein MgtC</fullName>
    </recommendedName>
</protein>
<dbReference type="Proteomes" id="UP000295391">
    <property type="component" value="Unassembled WGS sequence"/>
</dbReference>
<organism evidence="9 10">
    <name type="scientific">Maritalea mobilis</name>
    <dbReference type="NCBI Taxonomy" id="483324"/>
    <lineage>
        <taxon>Bacteria</taxon>
        <taxon>Pseudomonadati</taxon>
        <taxon>Pseudomonadota</taxon>
        <taxon>Alphaproteobacteria</taxon>
        <taxon>Hyphomicrobiales</taxon>
        <taxon>Devosiaceae</taxon>
        <taxon>Maritalea</taxon>
    </lineage>
</organism>
<dbReference type="PANTHER" id="PTHR33778">
    <property type="entry name" value="PROTEIN MGTC"/>
    <property type="match status" value="1"/>
</dbReference>
<sequence length="208" mass="22720">MSSFSAESPDIQRQIAHEINGLGTFSKFERSFCIAERDKPQQMMGFMGPLLDFQTVGWPDAMARVALAMAFGFCLGLDRDIKNKPVDFRVYMIVAATTCLLAIMGQEFVHYYKEAYPDTKMDLLRIVEGVLTGIGFLGAGAILKSSNGSEHRIIGTATGASIWSSGAIGLMLGFGLYGLALLAFAVLVIILVVFGILRKPLFNQSDKY</sequence>
<feature type="domain" description="MgtC/SapB/SrpB/YhiD N-terminal" evidence="8">
    <location>
        <begin position="66"/>
        <end position="197"/>
    </location>
</feature>
<evidence type="ECO:0000313" key="10">
    <source>
        <dbReference type="Proteomes" id="UP000295391"/>
    </source>
</evidence>
<reference evidence="9 10" key="1">
    <citation type="submission" date="2019-03" db="EMBL/GenBank/DDBJ databases">
        <title>Genomic Encyclopedia of Type Strains, Phase III (KMG-III): the genomes of soil and plant-associated and newly described type strains.</title>
        <authorList>
            <person name="Whitman W."/>
        </authorList>
    </citation>
    <scope>NUCLEOTIDE SEQUENCE [LARGE SCALE GENOMIC DNA]</scope>
    <source>
        <strain evidence="9 10">CGMCC 1.7002</strain>
    </source>
</reference>
<comment type="similarity">
    <text evidence="2 7">Belongs to the MgtC/SapB family.</text>
</comment>
<dbReference type="Pfam" id="PF02308">
    <property type="entry name" value="MgtC"/>
    <property type="match status" value="1"/>
</dbReference>
<evidence type="ECO:0000256" key="3">
    <source>
        <dbReference type="ARBA" id="ARBA00022475"/>
    </source>
</evidence>
<dbReference type="AlphaFoldDB" id="A0A4R6VGH7"/>
<feature type="transmembrane region" description="Helical" evidence="7">
    <location>
        <begin position="123"/>
        <end position="142"/>
    </location>
</feature>
<comment type="caution">
    <text evidence="9">The sequence shown here is derived from an EMBL/GenBank/DDBJ whole genome shotgun (WGS) entry which is preliminary data.</text>
</comment>
<evidence type="ECO:0000256" key="6">
    <source>
        <dbReference type="ARBA" id="ARBA00023136"/>
    </source>
</evidence>
<dbReference type="GO" id="GO:0005886">
    <property type="term" value="C:plasma membrane"/>
    <property type="evidence" value="ECO:0007669"/>
    <property type="project" value="UniProtKB-SubCell"/>
</dbReference>
<keyword evidence="5 7" id="KW-1133">Transmembrane helix</keyword>
<evidence type="ECO:0000256" key="7">
    <source>
        <dbReference type="RuleBase" id="RU365041"/>
    </source>
</evidence>
<evidence type="ECO:0000256" key="2">
    <source>
        <dbReference type="ARBA" id="ARBA00009298"/>
    </source>
</evidence>
<dbReference type="PRINTS" id="PR01837">
    <property type="entry name" value="MGTCSAPBPROT"/>
</dbReference>
<keyword evidence="10" id="KW-1185">Reference proteome</keyword>
<keyword evidence="4 7" id="KW-0812">Transmembrane</keyword>
<feature type="transmembrane region" description="Helical" evidence="7">
    <location>
        <begin position="90"/>
        <end position="111"/>
    </location>
</feature>
<gene>
    <name evidence="9" type="ORF">ATL17_3230</name>
</gene>
<comment type="subcellular location">
    <subcellularLocation>
        <location evidence="7">Cell inner membrane</location>
        <topology evidence="7">Multi-pass membrane protein</topology>
    </subcellularLocation>
    <subcellularLocation>
        <location evidence="1">Cell membrane</location>
        <topology evidence="1">Multi-pass membrane protein</topology>
    </subcellularLocation>
</comment>
<keyword evidence="7" id="KW-0997">Cell inner membrane</keyword>
<proteinExistence type="inferred from homology"/>
<dbReference type="EMBL" id="SNYR01000003">
    <property type="protein sequence ID" value="TDQ62124.1"/>
    <property type="molecule type" value="Genomic_DNA"/>
</dbReference>
<keyword evidence="6 7" id="KW-0472">Membrane</keyword>